<comment type="caution">
    <text evidence="2">The sequence shown here is derived from an EMBL/GenBank/DDBJ whole genome shotgun (WGS) entry which is preliminary data.</text>
</comment>
<evidence type="ECO:0000313" key="3">
    <source>
        <dbReference type="Proteomes" id="UP000656042"/>
    </source>
</evidence>
<dbReference type="Proteomes" id="UP000656042">
    <property type="component" value="Unassembled WGS sequence"/>
</dbReference>
<evidence type="ECO:0000313" key="2">
    <source>
        <dbReference type="EMBL" id="GGK79964.1"/>
    </source>
</evidence>
<accession>A0A8J3BVC4</accession>
<dbReference type="EMBL" id="BMMX01000002">
    <property type="protein sequence ID" value="GGK79964.1"/>
    <property type="molecule type" value="Genomic_DNA"/>
</dbReference>
<feature type="region of interest" description="Disordered" evidence="1">
    <location>
        <begin position="71"/>
        <end position="97"/>
    </location>
</feature>
<reference evidence="2" key="1">
    <citation type="journal article" date="2014" name="Int. J. Syst. Evol. Microbiol.">
        <title>Complete genome sequence of Corynebacterium casei LMG S-19264T (=DSM 44701T), isolated from a smear-ripened cheese.</title>
        <authorList>
            <consortium name="US DOE Joint Genome Institute (JGI-PGF)"/>
            <person name="Walter F."/>
            <person name="Albersmeier A."/>
            <person name="Kalinowski J."/>
            <person name="Ruckert C."/>
        </authorList>
    </citation>
    <scope>NUCLEOTIDE SEQUENCE</scope>
    <source>
        <strain evidence="2">CGMCC 4.7299</strain>
    </source>
</reference>
<sequence>MDNSRMPWIRTSSSDAAIRGGNAPTAGMNIASTVPKTAATIANCQMCRGATSATAAIPKMITHRVASLTMATGRGPNRSATTPPNSRSMALGSAPAAMTRPACEGPATCVAAQVRLRKYTRSPVTEAV</sequence>
<gene>
    <name evidence="2" type="ORF">GCM10012284_12470</name>
</gene>
<reference evidence="2" key="2">
    <citation type="submission" date="2020-09" db="EMBL/GenBank/DDBJ databases">
        <authorList>
            <person name="Sun Q."/>
            <person name="Zhou Y."/>
        </authorList>
    </citation>
    <scope>NUCLEOTIDE SEQUENCE</scope>
    <source>
        <strain evidence="2">CGMCC 4.7299</strain>
    </source>
</reference>
<dbReference type="AlphaFoldDB" id="A0A8J3BVC4"/>
<protein>
    <submittedName>
        <fullName evidence="2">Uncharacterized protein</fullName>
    </submittedName>
</protein>
<keyword evidence="3" id="KW-1185">Reference proteome</keyword>
<name>A0A8J3BVC4_9ACTN</name>
<proteinExistence type="predicted"/>
<organism evidence="2 3">
    <name type="scientific">Mangrovihabitans endophyticus</name>
    <dbReference type="NCBI Taxonomy" id="1751298"/>
    <lineage>
        <taxon>Bacteria</taxon>
        <taxon>Bacillati</taxon>
        <taxon>Actinomycetota</taxon>
        <taxon>Actinomycetes</taxon>
        <taxon>Micromonosporales</taxon>
        <taxon>Micromonosporaceae</taxon>
        <taxon>Mangrovihabitans</taxon>
    </lineage>
</organism>
<evidence type="ECO:0000256" key="1">
    <source>
        <dbReference type="SAM" id="MobiDB-lite"/>
    </source>
</evidence>
<feature type="compositionally biased region" description="Polar residues" evidence="1">
    <location>
        <begin position="78"/>
        <end position="88"/>
    </location>
</feature>